<name>A0ABV7JAP2_9GAMM</name>
<dbReference type="Pfam" id="PF11743">
    <property type="entry name" value="DUF3301"/>
    <property type="match status" value="1"/>
</dbReference>
<dbReference type="EMBL" id="JBHRTS010000003">
    <property type="protein sequence ID" value="MFC3193964.1"/>
    <property type="molecule type" value="Genomic_DNA"/>
</dbReference>
<proteinExistence type="predicted"/>
<organism evidence="1 2">
    <name type="scientific">Marinicella sediminis</name>
    <dbReference type="NCBI Taxonomy" id="1792834"/>
    <lineage>
        <taxon>Bacteria</taxon>
        <taxon>Pseudomonadati</taxon>
        <taxon>Pseudomonadota</taxon>
        <taxon>Gammaproteobacteria</taxon>
        <taxon>Lysobacterales</taxon>
        <taxon>Marinicellaceae</taxon>
        <taxon>Marinicella</taxon>
    </lineage>
</organism>
<evidence type="ECO:0000313" key="1">
    <source>
        <dbReference type="EMBL" id="MFC3193964.1"/>
    </source>
</evidence>
<comment type="caution">
    <text evidence="1">The sequence shown here is derived from an EMBL/GenBank/DDBJ whole genome shotgun (WGS) entry which is preliminary data.</text>
</comment>
<reference evidence="2" key="1">
    <citation type="journal article" date="2019" name="Int. J. Syst. Evol. Microbiol.">
        <title>The Global Catalogue of Microorganisms (GCM) 10K type strain sequencing project: providing services to taxonomists for standard genome sequencing and annotation.</title>
        <authorList>
            <consortium name="The Broad Institute Genomics Platform"/>
            <consortium name="The Broad Institute Genome Sequencing Center for Infectious Disease"/>
            <person name="Wu L."/>
            <person name="Ma J."/>
        </authorList>
    </citation>
    <scope>NUCLEOTIDE SEQUENCE [LARGE SCALE GENOMIC DNA]</scope>
    <source>
        <strain evidence="2">KCTC 42953</strain>
    </source>
</reference>
<dbReference type="RefSeq" id="WP_077412162.1">
    <property type="nucleotide sequence ID" value="NZ_JBHRTS010000003.1"/>
</dbReference>
<gene>
    <name evidence="1" type="ORF">ACFODZ_06905</name>
</gene>
<accession>A0ABV7JAP2</accession>
<keyword evidence="2" id="KW-1185">Reference proteome</keyword>
<dbReference type="InterPro" id="IPR021732">
    <property type="entry name" value="DUF3301"/>
</dbReference>
<sequence>MTELTLLMIMGLIGYYWHNQTSALDICRLTGKKLTQQKGWAFLDDSLIQVRLRIKSRRGKLSLFREFQFEFSDPDARRYRGTITHHGGVVTEIKYFRDNEIQTFNFIKS</sequence>
<protein>
    <submittedName>
        <fullName evidence="1">DUF3301 domain-containing protein</fullName>
    </submittedName>
</protein>
<dbReference type="Proteomes" id="UP001595533">
    <property type="component" value="Unassembled WGS sequence"/>
</dbReference>
<evidence type="ECO:0000313" key="2">
    <source>
        <dbReference type="Proteomes" id="UP001595533"/>
    </source>
</evidence>